<evidence type="ECO:0000256" key="6">
    <source>
        <dbReference type="ARBA" id="ARBA00023136"/>
    </source>
</evidence>
<feature type="domain" description="POTRA" evidence="8">
    <location>
        <begin position="51"/>
        <end position="119"/>
    </location>
</feature>
<evidence type="ECO:0000256" key="2">
    <source>
        <dbReference type="ARBA" id="ARBA00022475"/>
    </source>
</evidence>
<dbReference type="InterPro" id="IPR005548">
    <property type="entry name" value="Cell_div_FtsQ/DivIB_C"/>
</dbReference>
<dbReference type="Gene3D" id="3.10.20.310">
    <property type="entry name" value="membrane protein fhac"/>
    <property type="match status" value="1"/>
</dbReference>
<evidence type="ECO:0000259" key="8">
    <source>
        <dbReference type="PROSITE" id="PS51779"/>
    </source>
</evidence>
<keyword evidence="6" id="KW-0472">Membrane</keyword>
<evidence type="ECO:0000256" key="3">
    <source>
        <dbReference type="ARBA" id="ARBA00022618"/>
    </source>
</evidence>
<evidence type="ECO:0000256" key="4">
    <source>
        <dbReference type="ARBA" id="ARBA00022692"/>
    </source>
</evidence>
<gene>
    <name evidence="9" type="ORF">GCM10009710_12410</name>
</gene>
<evidence type="ECO:0000313" key="10">
    <source>
        <dbReference type="Proteomes" id="UP001501057"/>
    </source>
</evidence>
<dbReference type="Pfam" id="PF08478">
    <property type="entry name" value="POTRA_1"/>
    <property type="match status" value="1"/>
</dbReference>
<keyword evidence="10" id="KW-1185">Reference proteome</keyword>
<dbReference type="PANTHER" id="PTHR37820:SF1">
    <property type="entry name" value="CELL DIVISION PROTEIN FTSQ"/>
    <property type="match status" value="1"/>
</dbReference>
<dbReference type="InterPro" id="IPR013685">
    <property type="entry name" value="POTRA_FtsQ_type"/>
</dbReference>
<keyword evidence="3" id="KW-0132">Cell division</keyword>
<keyword evidence="7" id="KW-0131">Cell cycle</keyword>
<evidence type="ECO:0000256" key="1">
    <source>
        <dbReference type="ARBA" id="ARBA00004370"/>
    </source>
</evidence>
<dbReference type="Proteomes" id="UP001501057">
    <property type="component" value="Unassembled WGS sequence"/>
</dbReference>
<accession>A0ABN2JNN9</accession>
<keyword evidence="5" id="KW-1133">Transmembrane helix</keyword>
<keyword evidence="2" id="KW-1003">Cell membrane</keyword>
<proteinExistence type="predicted"/>
<protein>
    <recommendedName>
        <fullName evidence="8">POTRA domain-containing protein</fullName>
    </recommendedName>
</protein>
<comment type="subcellular location">
    <subcellularLocation>
        <location evidence="1">Membrane</location>
    </subcellularLocation>
</comment>
<dbReference type="EMBL" id="BAAAME010000002">
    <property type="protein sequence ID" value="GAA1733198.1"/>
    <property type="molecule type" value="Genomic_DNA"/>
</dbReference>
<dbReference type="InterPro" id="IPR050487">
    <property type="entry name" value="FtsQ_DivIB"/>
</dbReference>
<evidence type="ECO:0000256" key="7">
    <source>
        <dbReference type="ARBA" id="ARBA00023306"/>
    </source>
</evidence>
<reference evidence="9 10" key="1">
    <citation type="journal article" date="2019" name="Int. J. Syst. Evol. Microbiol.">
        <title>The Global Catalogue of Microorganisms (GCM) 10K type strain sequencing project: providing services to taxonomists for standard genome sequencing and annotation.</title>
        <authorList>
            <consortium name="The Broad Institute Genomics Platform"/>
            <consortium name="The Broad Institute Genome Sequencing Center for Infectious Disease"/>
            <person name="Wu L."/>
            <person name="Ma J."/>
        </authorList>
    </citation>
    <scope>NUCLEOTIDE SEQUENCE [LARGE SCALE GENOMIC DNA]</scope>
    <source>
        <strain evidence="9 10">JCM 13518</strain>
    </source>
</reference>
<comment type="caution">
    <text evidence="9">The sequence shown here is derived from an EMBL/GenBank/DDBJ whole genome shotgun (WGS) entry which is preliminary data.</text>
</comment>
<dbReference type="PROSITE" id="PS51779">
    <property type="entry name" value="POTRA"/>
    <property type="match status" value="1"/>
</dbReference>
<evidence type="ECO:0000256" key="5">
    <source>
        <dbReference type="ARBA" id="ARBA00022989"/>
    </source>
</evidence>
<dbReference type="PANTHER" id="PTHR37820">
    <property type="entry name" value="CELL DIVISION PROTEIN DIVIB"/>
    <property type="match status" value="1"/>
</dbReference>
<dbReference type="Pfam" id="PF03799">
    <property type="entry name" value="FtsQ_DivIB_C"/>
    <property type="match status" value="1"/>
</dbReference>
<name>A0ABN2JNN9_9ACTN</name>
<evidence type="ECO:0000313" key="9">
    <source>
        <dbReference type="EMBL" id="GAA1733198.1"/>
    </source>
</evidence>
<keyword evidence="4" id="KW-0812">Transmembrane</keyword>
<sequence length="248" mass="26901">MPESTSRDTRGLFGRRRRRARLHRAVRVLIGVVVLAVVATGAWLVAFSSVLAADEVKVTGTDQLTSDQVVSAADVPLGRPLARIDLDAIEERVRTLPAVESVDVSRSWPGTVAISVTERTAVAWIESQGQVKGVDKFGADFRTFDAPPPLTEIRVETTDPRDRQQSLEGLGSVVATLRDQAPDLLAQIAYGEAQSQDSVTFHLLDGRSVRWGSSEDSERKLEVITALLASVQASEYDVSAPEQPTTRA</sequence>
<organism evidence="9 10">
    <name type="scientific">Aeromicrobium alkaliterrae</name>
    <dbReference type="NCBI Taxonomy" id="302168"/>
    <lineage>
        <taxon>Bacteria</taxon>
        <taxon>Bacillati</taxon>
        <taxon>Actinomycetota</taxon>
        <taxon>Actinomycetes</taxon>
        <taxon>Propionibacteriales</taxon>
        <taxon>Nocardioidaceae</taxon>
        <taxon>Aeromicrobium</taxon>
    </lineage>
</organism>
<dbReference type="InterPro" id="IPR034746">
    <property type="entry name" value="POTRA"/>
</dbReference>
<dbReference type="RefSeq" id="WP_344198859.1">
    <property type="nucleotide sequence ID" value="NZ_BAAAME010000002.1"/>
</dbReference>